<feature type="domain" description="AAA" evidence="10">
    <location>
        <begin position="586"/>
        <end position="715"/>
    </location>
</feature>
<evidence type="ECO:0000256" key="8">
    <source>
        <dbReference type="ARBA" id="ARBA00051245"/>
    </source>
</evidence>
<dbReference type="InterPro" id="IPR050445">
    <property type="entry name" value="Bact_polysacc_biosynth/exp"/>
</dbReference>
<evidence type="ECO:0000256" key="4">
    <source>
        <dbReference type="ARBA" id="ARBA00022741"/>
    </source>
</evidence>
<evidence type="ECO:0000256" key="3">
    <source>
        <dbReference type="ARBA" id="ARBA00022679"/>
    </source>
</evidence>
<evidence type="ECO:0000259" key="10">
    <source>
        <dbReference type="Pfam" id="PF13614"/>
    </source>
</evidence>
<evidence type="ECO:0000313" key="12">
    <source>
        <dbReference type="EMBL" id="NMR35792.1"/>
    </source>
</evidence>
<dbReference type="Pfam" id="PF13614">
    <property type="entry name" value="AAA_31"/>
    <property type="match status" value="1"/>
</dbReference>
<dbReference type="InterPro" id="IPR032807">
    <property type="entry name" value="GNVR"/>
</dbReference>
<dbReference type="InterPro" id="IPR005702">
    <property type="entry name" value="Wzc-like_C"/>
</dbReference>
<dbReference type="Pfam" id="PF13807">
    <property type="entry name" value="GNVR"/>
    <property type="match status" value="1"/>
</dbReference>
<keyword evidence="5 12" id="KW-0418">Kinase</keyword>
<reference evidence="12 13" key="1">
    <citation type="submission" date="2020-04" db="EMBL/GenBank/DDBJ databases">
        <title>Genome analysis and antimicrobial resistance characteristics of Chryseobacterium aquaticum isolated from farmed salmonids.</title>
        <authorList>
            <person name="Saticioglu I.B."/>
            <person name="Duman M."/>
            <person name="Altun S."/>
        </authorList>
    </citation>
    <scope>NUCLEOTIDE SEQUENCE [LARGE SCALE GENOMIC DNA]</scope>
    <source>
        <strain evidence="12 13">C-174</strain>
    </source>
</reference>
<keyword evidence="9" id="KW-0812">Transmembrane</keyword>
<dbReference type="NCBIfam" id="TIGR01007">
    <property type="entry name" value="eps_fam"/>
    <property type="match status" value="1"/>
</dbReference>
<keyword evidence="9" id="KW-1133">Transmembrane helix</keyword>
<dbReference type="EMBL" id="JABCJF010000010">
    <property type="protein sequence ID" value="NMR35792.1"/>
    <property type="molecule type" value="Genomic_DNA"/>
</dbReference>
<dbReference type="GO" id="GO:0005886">
    <property type="term" value="C:plasma membrane"/>
    <property type="evidence" value="ECO:0007669"/>
    <property type="project" value="TreeGrafter"/>
</dbReference>
<evidence type="ECO:0000256" key="1">
    <source>
        <dbReference type="ARBA" id="ARBA00007316"/>
    </source>
</evidence>
<dbReference type="GO" id="GO:0004715">
    <property type="term" value="F:non-membrane spanning protein tyrosine kinase activity"/>
    <property type="evidence" value="ECO:0007669"/>
    <property type="project" value="UniProtKB-EC"/>
</dbReference>
<comment type="caution">
    <text evidence="12">The sequence shown here is derived from an EMBL/GenBank/DDBJ whole genome shotgun (WGS) entry which is preliminary data.</text>
</comment>
<sequence length="791" mass="89305">MDYKPTQDQDQTQQSINIREILKPYLHRWYLFVLGIILTVSVAWFFLRYSIPIYKTESTLLIKEVKKSSSSQPEMSVVSEIGGIGGMGTNSVDNEIEIFKSKKLMLSVVRELGLETNIYSKGQLKDTELYKETAPFTIRVISEKAKPQYPDKEVFARVKNGMIILESESFSKPIEVAFNKALSMPFGVIMFQQNHNFNSATNNKEYRLQFMSGMNKAISLLSQLNVSLVQENATVLNISLNYPIPEKSEDILNRLAVNYNREAILDKNSEAQKTAAFINERINIIGNELGRVESEKEEFKVRNNIADIQTEAALSLETSMTTRQKQLENESQLELIKSLIGYLSKQGNYQVLPLNVGLSDSGTSTEIATYNQLVIERGRLLENSTASNPVVQDVTRQINNLRNVVKQSLDKSRSALEISSKAIQAEQNKLSGRISKIPKQEKLFRSIERQQNIKEQLYLLLLQKREEAAISLAIAAPKARIVDDALTSYNPISPKRQMIFLGALLVGLLIPFAIIYLLELLNNKIKSKADLEKLSETAPVIAELPALEKGAPELVIVNDLSPLSESFRILITNLNFMLPKNKKGHVIFVTSTVKGEGKTFTSVNLALTLATPRKKVIIIGSDIRNPQLQRYNESRRGLVGLSEFMYDDHMDFSEIIHTTSFNPDCDVIYSGAITPNPTELLSNGRYEELIESLKPLYDYIILDTAPLMLVTDSFLISDVADLTVYVTRSGYTEKELIDFANKQIRDKRIKNVGFVLNDVSKIHSGYGYGYKYGYGYGSEKKKTFFQTIFKK</sequence>
<evidence type="ECO:0000313" key="13">
    <source>
        <dbReference type="Proteomes" id="UP000548067"/>
    </source>
</evidence>
<evidence type="ECO:0000256" key="9">
    <source>
        <dbReference type="SAM" id="Phobius"/>
    </source>
</evidence>
<gene>
    <name evidence="12" type="ORF">HIO71_16555</name>
</gene>
<protein>
    <recommendedName>
        <fullName evidence="2">non-specific protein-tyrosine kinase</fullName>
        <ecNumber evidence="2">2.7.10.2</ecNumber>
    </recommendedName>
</protein>
<dbReference type="CDD" id="cd05387">
    <property type="entry name" value="BY-kinase"/>
    <property type="match status" value="1"/>
</dbReference>
<organism evidence="12 13">
    <name type="scientific">Chryseobacterium aquaticum</name>
    <dbReference type="NCBI Taxonomy" id="452084"/>
    <lineage>
        <taxon>Bacteria</taxon>
        <taxon>Pseudomonadati</taxon>
        <taxon>Bacteroidota</taxon>
        <taxon>Flavobacteriia</taxon>
        <taxon>Flavobacteriales</taxon>
        <taxon>Weeksellaceae</taxon>
        <taxon>Chryseobacterium group</taxon>
        <taxon>Chryseobacterium</taxon>
    </lineage>
</organism>
<feature type="transmembrane region" description="Helical" evidence="9">
    <location>
        <begin position="498"/>
        <end position="518"/>
    </location>
</feature>
<comment type="catalytic activity">
    <reaction evidence="8">
        <text>L-tyrosyl-[protein] + ATP = O-phospho-L-tyrosyl-[protein] + ADP + H(+)</text>
        <dbReference type="Rhea" id="RHEA:10596"/>
        <dbReference type="Rhea" id="RHEA-COMP:10136"/>
        <dbReference type="Rhea" id="RHEA-COMP:20101"/>
        <dbReference type="ChEBI" id="CHEBI:15378"/>
        <dbReference type="ChEBI" id="CHEBI:30616"/>
        <dbReference type="ChEBI" id="CHEBI:46858"/>
        <dbReference type="ChEBI" id="CHEBI:61978"/>
        <dbReference type="ChEBI" id="CHEBI:456216"/>
        <dbReference type="EC" id="2.7.10.2"/>
    </reaction>
</comment>
<dbReference type="InterPro" id="IPR025669">
    <property type="entry name" value="AAA_dom"/>
</dbReference>
<evidence type="ECO:0000256" key="6">
    <source>
        <dbReference type="ARBA" id="ARBA00022840"/>
    </source>
</evidence>
<feature type="transmembrane region" description="Helical" evidence="9">
    <location>
        <begin position="29"/>
        <end position="47"/>
    </location>
</feature>
<name>A0A848N9W7_9FLAO</name>
<accession>A0A848N9W7</accession>
<comment type="similarity">
    <text evidence="1">Belongs to the CpsD/CapB family.</text>
</comment>
<dbReference type="EC" id="2.7.10.2" evidence="2"/>
<dbReference type="AlphaFoldDB" id="A0A848N9W7"/>
<evidence type="ECO:0000259" key="11">
    <source>
        <dbReference type="Pfam" id="PF13807"/>
    </source>
</evidence>
<dbReference type="Gene3D" id="3.40.50.300">
    <property type="entry name" value="P-loop containing nucleotide triphosphate hydrolases"/>
    <property type="match status" value="1"/>
</dbReference>
<keyword evidence="7" id="KW-0829">Tyrosine-protein kinase</keyword>
<dbReference type="PANTHER" id="PTHR32309">
    <property type="entry name" value="TYROSINE-PROTEIN KINASE"/>
    <property type="match status" value="1"/>
</dbReference>
<keyword evidence="6" id="KW-0067">ATP-binding</keyword>
<dbReference type="InterPro" id="IPR027417">
    <property type="entry name" value="P-loop_NTPase"/>
</dbReference>
<evidence type="ECO:0000256" key="7">
    <source>
        <dbReference type="ARBA" id="ARBA00023137"/>
    </source>
</evidence>
<proteinExistence type="inferred from homology"/>
<dbReference type="GO" id="GO:0005524">
    <property type="term" value="F:ATP binding"/>
    <property type="evidence" value="ECO:0007669"/>
    <property type="project" value="UniProtKB-KW"/>
</dbReference>
<keyword evidence="4" id="KW-0547">Nucleotide-binding</keyword>
<dbReference type="PANTHER" id="PTHR32309:SF13">
    <property type="entry name" value="FERRIC ENTEROBACTIN TRANSPORT PROTEIN FEPE"/>
    <property type="match status" value="1"/>
</dbReference>
<evidence type="ECO:0000256" key="5">
    <source>
        <dbReference type="ARBA" id="ARBA00022777"/>
    </source>
</evidence>
<dbReference type="SUPFAM" id="SSF52540">
    <property type="entry name" value="P-loop containing nucleoside triphosphate hydrolases"/>
    <property type="match status" value="1"/>
</dbReference>
<feature type="domain" description="Tyrosine-protein kinase G-rich" evidence="11">
    <location>
        <begin position="443"/>
        <end position="517"/>
    </location>
</feature>
<keyword evidence="3 12" id="KW-0808">Transferase</keyword>
<dbReference type="RefSeq" id="WP_169322282.1">
    <property type="nucleotide sequence ID" value="NZ_JABCJF010000010.1"/>
</dbReference>
<keyword evidence="9" id="KW-0472">Membrane</keyword>
<dbReference type="Proteomes" id="UP000548067">
    <property type="component" value="Unassembled WGS sequence"/>
</dbReference>
<evidence type="ECO:0000256" key="2">
    <source>
        <dbReference type="ARBA" id="ARBA00011903"/>
    </source>
</evidence>